<sequence>MGDKDRITDTLTHITGTAFKYFKDIQDKYNPGQNTYEKKTDKEVVKLEIDKSFSGEASIARCKKAFYIYCEEFCQLAKLSGYESSSLRSKLVYTLPETLRQQIGIFKSMGTNYQAPEDWEELSQIYSVASPRLGYKEYLDTNINLYKKMFPNDLEGQSIFVKEAGKEKKKEEAGKSSKSVTTTTSEKKSTLEDLTKKPLPSDAPTGSKWKKSK</sequence>
<evidence type="ECO:0000313" key="3">
    <source>
        <dbReference type="Proteomes" id="UP000218811"/>
    </source>
</evidence>
<dbReference type="EMBL" id="KB468009">
    <property type="protein sequence ID" value="PCH39521.1"/>
    <property type="molecule type" value="Genomic_DNA"/>
</dbReference>
<keyword evidence="3" id="KW-1185">Reference proteome</keyword>
<reference evidence="2 3" key="1">
    <citation type="journal article" date="2012" name="Science">
        <title>The Paleozoic origin of enzymatic lignin decomposition reconstructed from 31 fungal genomes.</title>
        <authorList>
            <person name="Floudas D."/>
            <person name="Binder M."/>
            <person name="Riley R."/>
            <person name="Barry K."/>
            <person name="Blanchette R.A."/>
            <person name="Henrissat B."/>
            <person name="Martinez A.T."/>
            <person name="Otillar R."/>
            <person name="Spatafora J.W."/>
            <person name="Yadav J.S."/>
            <person name="Aerts A."/>
            <person name="Benoit I."/>
            <person name="Boyd A."/>
            <person name="Carlson A."/>
            <person name="Copeland A."/>
            <person name="Coutinho P.M."/>
            <person name="de Vries R.P."/>
            <person name="Ferreira P."/>
            <person name="Findley K."/>
            <person name="Foster B."/>
            <person name="Gaskell J."/>
            <person name="Glotzer D."/>
            <person name="Gorecki P."/>
            <person name="Heitman J."/>
            <person name="Hesse C."/>
            <person name="Hori C."/>
            <person name="Igarashi K."/>
            <person name="Jurgens J.A."/>
            <person name="Kallen N."/>
            <person name="Kersten P."/>
            <person name="Kohler A."/>
            <person name="Kuees U."/>
            <person name="Kumar T.K.A."/>
            <person name="Kuo A."/>
            <person name="LaButti K."/>
            <person name="Larrondo L.F."/>
            <person name="Lindquist E."/>
            <person name="Ling A."/>
            <person name="Lombard V."/>
            <person name="Lucas S."/>
            <person name="Lundell T."/>
            <person name="Martin R."/>
            <person name="McLaughlin D.J."/>
            <person name="Morgenstern I."/>
            <person name="Morin E."/>
            <person name="Murat C."/>
            <person name="Nagy L.G."/>
            <person name="Nolan M."/>
            <person name="Ohm R.A."/>
            <person name="Patyshakuliyeva A."/>
            <person name="Rokas A."/>
            <person name="Ruiz-Duenas F.J."/>
            <person name="Sabat G."/>
            <person name="Salamov A."/>
            <person name="Samejima M."/>
            <person name="Schmutz J."/>
            <person name="Slot J.C."/>
            <person name="St John F."/>
            <person name="Stenlid J."/>
            <person name="Sun H."/>
            <person name="Sun S."/>
            <person name="Syed K."/>
            <person name="Tsang A."/>
            <person name="Wiebenga A."/>
            <person name="Young D."/>
            <person name="Pisabarro A."/>
            <person name="Eastwood D.C."/>
            <person name="Martin F."/>
            <person name="Cullen D."/>
            <person name="Grigoriev I.V."/>
            <person name="Hibbett D.S."/>
        </authorList>
    </citation>
    <scope>NUCLEOTIDE SEQUENCE [LARGE SCALE GENOMIC DNA]</scope>
    <source>
        <strain evidence="2 3">MD-104</strain>
    </source>
</reference>
<dbReference type="Proteomes" id="UP000218811">
    <property type="component" value="Unassembled WGS sequence"/>
</dbReference>
<organism evidence="2 3">
    <name type="scientific">Wolfiporia cocos (strain MD-104)</name>
    <name type="common">Brown rot fungus</name>
    <dbReference type="NCBI Taxonomy" id="742152"/>
    <lineage>
        <taxon>Eukaryota</taxon>
        <taxon>Fungi</taxon>
        <taxon>Dikarya</taxon>
        <taxon>Basidiomycota</taxon>
        <taxon>Agaricomycotina</taxon>
        <taxon>Agaricomycetes</taxon>
        <taxon>Polyporales</taxon>
        <taxon>Phaeolaceae</taxon>
        <taxon>Wolfiporia</taxon>
    </lineage>
</organism>
<dbReference type="AlphaFoldDB" id="A0A2H3JCB0"/>
<proteinExistence type="predicted"/>
<evidence type="ECO:0000313" key="2">
    <source>
        <dbReference type="EMBL" id="PCH39521.1"/>
    </source>
</evidence>
<accession>A0A2H3JCB0</accession>
<feature type="compositionally biased region" description="Basic and acidic residues" evidence="1">
    <location>
        <begin position="185"/>
        <end position="196"/>
    </location>
</feature>
<protein>
    <submittedName>
        <fullName evidence="2">Uncharacterized protein</fullName>
    </submittedName>
</protein>
<evidence type="ECO:0000256" key="1">
    <source>
        <dbReference type="SAM" id="MobiDB-lite"/>
    </source>
</evidence>
<feature type="region of interest" description="Disordered" evidence="1">
    <location>
        <begin position="164"/>
        <end position="213"/>
    </location>
</feature>
<name>A0A2H3JCB0_WOLCO</name>
<gene>
    <name evidence="2" type="ORF">WOLCODRAFT_159113</name>
</gene>
<feature type="compositionally biased region" description="Basic and acidic residues" evidence="1">
    <location>
        <begin position="164"/>
        <end position="175"/>
    </location>
</feature>